<proteinExistence type="predicted"/>
<keyword evidence="1" id="KW-0812">Transmembrane</keyword>
<evidence type="ECO:0000256" key="1">
    <source>
        <dbReference type="SAM" id="Phobius"/>
    </source>
</evidence>
<reference evidence="2" key="1">
    <citation type="submission" date="2018-05" db="EMBL/GenBank/DDBJ databases">
        <authorList>
            <person name="Lanie J.A."/>
            <person name="Ng W.-L."/>
            <person name="Kazmierczak K.M."/>
            <person name="Andrzejewski T.M."/>
            <person name="Davidsen T.M."/>
            <person name="Wayne K.J."/>
            <person name="Tettelin H."/>
            <person name="Glass J.I."/>
            <person name="Rusch D."/>
            <person name="Podicherti R."/>
            <person name="Tsui H.-C.T."/>
            <person name="Winkler M.E."/>
        </authorList>
    </citation>
    <scope>NUCLEOTIDE SEQUENCE</scope>
</reference>
<name>A0A382NSI2_9ZZZZ</name>
<accession>A0A382NSI2</accession>
<organism evidence="2">
    <name type="scientific">marine metagenome</name>
    <dbReference type="NCBI Taxonomy" id="408172"/>
    <lineage>
        <taxon>unclassified sequences</taxon>
        <taxon>metagenomes</taxon>
        <taxon>ecological metagenomes</taxon>
    </lineage>
</organism>
<gene>
    <name evidence="2" type="ORF">METZ01_LOCUS316149</name>
</gene>
<protein>
    <submittedName>
        <fullName evidence="2">Uncharacterized protein</fullName>
    </submittedName>
</protein>
<dbReference type="EMBL" id="UINC01102010">
    <property type="protein sequence ID" value="SVC63295.1"/>
    <property type="molecule type" value="Genomic_DNA"/>
</dbReference>
<keyword evidence="1" id="KW-0472">Membrane</keyword>
<evidence type="ECO:0000313" key="2">
    <source>
        <dbReference type="EMBL" id="SVC63295.1"/>
    </source>
</evidence>
<keyword evidence="1" id="KW-1133">Transmembrane helix</keyword>
<sequence length="123" mass="13296">MTRYCSVLLLFLLLHLTACQAWQSVSLDAISPDQLIEEDRPDRVRVTMPDGTQVELENPSVEGDELVALGGFSMPSADVVILESRKFSMDRTMILLGGVVVGVLVVAMAVVLATIEICDGSIC</sequence>
<dbReference type="AlphaFoldDB" id="A0A382NSI2"/>
<feature type="transmembrane region" description="Helical" evidence="1">
    <location>
        <begin position="94"/>
        <end position="115"/>
    </location>
</feature>